<keyword evidence="1" id="KW-0812">Transmembrane</keyword>
<evidence type="ECO:0000313" key="2">
    <source>
        <dbReference type="EMBL" id="MCB4800269.1"/>
    </source>
</evidence>
<reference evidence="2" key="1">
    <citation type="submission" date="2021-10" db="EMBL/GenBank/DDBJ databases">
        <title>Tamlana sargassums sp. nov., and Tamlana laminarinivorans sp. nov., two new bacteria isolated from the brown alga.</title>
        <authorList>
            <person name="Li J."/>
        </authorList>
    </citation>
    <scope>NUCLEOTIDE SEQUENCE</scope>
    <source>
        <strain evidence="2">PT2-4</strain>
    </source>
</reference>
<dbReference type="Proteomes" id="UP001139199">
    <property type="component" value="Unassembled WGS sequence"/>
</dbReference>
<feature type="transmembrane region" description="Helical" evidence="1">
    <location>
        <begin position="7"/>
        <end position="24"/>
    </location>
</feature>
<keyword evidence="1" id="KW-1133">Transmembrane helix</keyword>
<dbReference type="AlphaFoldDB" id="A0A9X1I1W0"/>
<feature type="transmembrane region" description="Helical" evidence="1">
    <location>
        <begin position="124"/>
        <end position="149"/>
    </location>
</feature>
<evidence type="ECO:0000313" key="3">
    <source>
        <dbReference type="Proteomes" id="UP001139199"/>
    </source>
</evidence>
<dbReference type="RefSeq" id="WP_226544744.1">
    <property type="nucleotide sequence ID" value="NZ_JAJAPW010000012.1"/>
</dbReference>
<dbReference type="EMBL" id="JAJAPW010000012">
    <property type="protein sequence ID" value="MCB4800269.1"/>
    <property type="molecule type" value="Genomic_DNA"/>
</dbReference>
<proteinExistence type="predicted"/>
<comment type="caution">
    <text evidence="2">The sequence shown here is derived from an EMBL/GenBank/DDBJ whole genome shotgun (WGS) entry which is preliminary data.</text>
</comment>
<sequence>MTIKKISTVLNWIGGLSAIWLFAYPKFYELSVLVNIIIPIIGILFALKHQGKVRIDYRKWNNSPIPKIDSAILFPSFALILRALIDLKIIGFKNIFIYALIISVPLIIVLFYGTKEYLIGKKIFAVIVWAILFIFTFGCGTAILTNALLDKSKPEFYKAKIINKEIEKGKTTAYRIDFEPWGPILENDLMRVSKKEFDRLNVNDSIELKLRKGFFKTQWIIKK</sequence>
<name>A0A9X1I1W0_9FLAO</name>
<organism evidence="2 3">
    <name type="scientific">Neotamlana laminarinivorans</name>
    <dbReference type="NCBI Taxonomy" id="2883124"/>
    <lineage>
        <taxon>Bacteria</taxon>
        <taxon>Pseudomonadati</taxon>
        <taxon>Bacteroidota</taxon>
        <taxon>Flavobacteriia</taxon>
        <taxon>Flavobacteriales</taxon>
        <taxon>Flavobacteriaceae</taxon>
        <taxon>Neotamlana</taxon>
    </lineage>
</organism>
<keyword evidence="3" id="KW-1185">Reference proteome</keyword>
<evidence type="ECO:0000256" key="1">
    <source>
        <dbReference type="SAM" id="Phobius"/>
    </source>
</evidence>
<feature type="transmembrane region" description="Helical" evidence="1">
    <location>
        <begin position="30"/>
        <end position="47"/>
    </location>
</feature>
<accession>A0A9X1I1W0</accession>
<keyword evidence="1" id="KW-0472">Membrane</keyword>
<gene>
    <name evidence="2" type="ORF">LG649_15565</name>
</gene>
<feature type="transmembrane region" description="Helical" evidence="1">
    <location>
        <begin position="91"/>
        <end position="112"/>
    </location>
</feature>
<protein>
    <submittedName>
        <fullName evidence="2">Uncharacterized protein</fullName>
    </submittedName>
</protein>